<dbReference type="EMBL" id="CM020619">
    <property type="protein sequence ID" value="KAK1864834.1"/>
    <property type="molecule type" value="Genomic_DNA"/>
</dbReference>
<sequence length="1785" mass="179620">MATPAADYGTTVLEVAGRRVNVQDALAGGCLPPDLPADAEVDVAAAALDAVFHHRLDVAVALDVVALTLRSGVCGTVWRKDELAYKCRTCERDPTCAICVACFRAGDHSGHDYSIIRTGGGCCDCGDGQAWRISGFCSRHGGASGEADDPAGAAPPALRARIGAVASVVGDAAVAAVAEVVAATAAVATLTDAAAAASVAASVASAATVAGGRGRGRGRTGGEGVAPALRAGAPADGRAATAGRGDAAGGNVDGAHPQRPPPPSPAARADARRRLRGVRRRLATAEAMAVALLGWLRALVDTGDGVRRLVGVQLAAPGPVGSDRRRGPLGVPYTRGSGVPPHLAKAGPSWLGRMLAMDGGTSLTLGVAAQVHALYYQLITDLVFKRAFLTHFVAHYERRVPARRDAHADALLAPMSDSEDGDEEEAVAGAGSVPDPQGRAAPAAVGDGNDGGADGAAMLLDSAAGERADTDMAGDSDEDVDEEDASEDIGDSSTTRSSLGDWTIDVIDETEWSGEVIWRVMYDLRYVLTHVEVSAAVVHGRGALFRSLIALLGKFQSMNAVVRRLGMHVERDSDAWVPAFSMELDVSLLVDLLAAGFTAKPVEPPTSGDDPEAAAAALDVNPAEALAIGEAVACALSLLAQVRAGMWVRNGRAVQGSAVLYRSVFCADWFVDLDVFLLQLVAAVSGGEAFEKLLRRAFEIDGPPAAVKEVETPPRSAGSAAMVGSPCRGAGGSATPSDPSRGGAPPAGVAAAPPTAGAVAAAPPRVDGPPGTVAAPPPLGRGDPAERPAGGVPAAPATGTLPNLAALSSEVRSFVLSTLTDDVSERVREAAEFELQRLMLTRRLEAQLAELNRRRETLMATLWAARRADFEANTRELSDLQARLAELLTLLEPPFGPPAPNPAEGLIVAISPEPTAPIAGEYTTSVLSDYLALLAQVVGERARAGFPASDLLKRKVLTRLAVADQTHSQLLRACPRRLLHARPPSRASHATAAAASGADPDGSDGAGSASPPEGRGWEEEPAGGGPELVLAALRSVAAFTQPREMEQGRYRLIPSAWSLFDPFTPHLTARERTAAEQRRAAVRMRSRQPPSLIPDEVVADRPVLPPLAPLVASDGAAAGAGGGSSDAEEVAARTARRSAMKLRQAEAMKRMRAQQEQFAASIGRYAAALRASAAVDAPYEGRDVADLTAGEYLCPVCRRLANTLLPVVPRGAVGGGRAPLLSTTTWELAPDTAATDAAASGAGWGDAPTATAAVADAEQAAAPLTVFVARARRLAAAPMPLQRRQRPPVPAGALTAAAAAAAAAAAGRPAAFRFPGSPPAGGGGGRGGGGRGGGRGGAAAVFGAGPFRRALVMPGVAAGALGGGGGGGGVRGLALLAGGPPAAAAAARHPTVAATAAHATAAAAAAGAAAEAAGAATGGAATATVAGAAAAVATVRRGRSADEGGVGGASGFSAASDASAAAVAAAAASVDAATAPLRVLLRALGTTVAAEEVAARAEGGQSRSTPTVVRCLVGASRAVAAGGAGGVLRAAGLRSLLGALTGTPPIVPPPGGAGAEGEGGVVAAVVATVASGMSSLAADADPFAVLTYLLALWPSSPTAWGGAAAASERGMAAAAGNDPAADDGLSFPAAEAGALPRRVGLIPLPRLFQTLLEAHDGRPCSACGRPPRSPGGALCLLCGALVCAAGPCGGRAHVRACGAGVGVLLVLKLTAVIVLRGDRRALWGSPYLDEYGEEDADLRRGKPLYLSPHRVAALERLWLRHGWDGDSRLLAATLLARSGQLLDVA</sequence>
<protein>
    <submittedName>
        <fullName evidence="1">Uncharacterized protein</fullName>
    </submittedName>
</protein>
<gene>
    <name evidence="1" type="ORF">I4F81_007372</name>
</gene>
<evidence type="ECO:0000313" key="2">
    <source>
        <dbReference type="Proteomes" id="UP000798662"/>
    </source>
</evidence>
<organism evidence="1 2">
    <name type="scientific">Pyropia yezoensis</name>
    <name type="common">Susabi-nori</name>
    <name type="synonym">Porphyra yezoensis</name>
    <dbReference type="NCBI Taxonomy" id="2788"/>
    <lineage>
        <taxon>Eukaryota</taxon>
        <taxon>Rhodophyta</taxon>
        <taxon>Bangiophyceae</taxon>
        <taxon>Bangiales</taxon>
        <taxon>Bangiaceae</taxon>
        <taxon>Pyropia</taxon>
    </lineage>
</organism>
<proteinExistence type="predicted"/>
<dbReference type="Proteomes" id="UP000798662">
    <property type="component" value="Chromosome 2"/>
</dbReference>
<keyword evidence="2" id="KW-1185">Reference proteome</keyword>
<accession>A0ACC3C4F2</accession>
<comment type="caution">
    <text evidence="1">The sequence shown here is derived from an EMBL/GenBank/DDBJ whole genome shotgun (WGS) entry which is preliminary data.</text>
</comment>
<evidence type="ECO:0000313" key="1">
    <source>
        <dbReference type="EMBL" id="KAK1864834.1"/>
    </source>
</evidence>
<name>A0ACC3C4F2_PYRYE</name>
<reference evidence="1" key="1">
    <citation type="submission" date="2019-11" db="EMBL/GenBank/DDBJ databases">
        <title>Nori genome reveals adaptations in red seaweeds to the harsh intertidal environment.</title>
        <authorList>
            <person name="Wang D."/>
            <person name="Mao Y."/>
        </authorList>
    </citation>
    <scope>NUCLEOTIDE SEQUENCE</scope>
    <source>
        <tissue evidence="1">Gametophyte</tissue>
    </source>
</reference>